<organism evidence="3">
    <name type="scientific">Psilocybe cubensis</name>
    <name type="common">Psychedelic mushroom</name>
    <name type="synonym">Stropharia cubensis</name>
    <dbReference type="NCBI Taxonomy" id="181762"/>
    <lineage>
        <taxon>Eukaryota</taxon>
        <taxon>Fungi</taxon>
        <taxon>Dikarya</taxon>
        <taxon>Basidiomycota</taxon>
        <taxon>Agaricomycotina</taxon>
        <taxon>Agaricomycetes</taxon>
        <taxon>Agaricomycetidae</taxon>
        <taxon>Agaricales</taxon>
        <taxon>Agaricineae</taxon>
        <taxon>Strophariaceae</taxon>
        <taxon>Psilocybe</taxon>
    </lineage>
</organism>
<gene>
    <name evidence="3" type="ORF">JR316_008991</name>
</gene>
<accession>A0A8H7XQX8</accession>
<dbReference type="PANTHER" id="PTHR19959">
    <property type="entry name" value="KINESIN LIGHT CHAIN"/>
    <property type="match status" value="1"/>
</dbReference>
<dbReference type="SUPFAM" id="SSF48452">
    <property type="entry name" value="TPR-like"/>
    <property type="match status" value="1"/>
</dbReference>
<dbReference type="OrthoDB" id="3261813at2759"/>
<dbReference type="Gene3D" id="1.25.40.10">
    <property type="entry name" value="Tetratricopeptide repeat domain"/>
    <property type="match status" value="4"/>
</dbReference>
<dbReference type="AlphaFoldDB" id="A0A8H7XQX8"/>
<dbReference type="SUPFAM" id="SSF81901">
    <property type="entry name" value="HCP-like"/>
    <property type="match status" value="1"/>
</dbReference>
<evidence type="ECO:0000259" key="2">
    <source>
        <dbReference type="Pfam" id="PF12770"/>
    </source>
</evidence>
<protein>
    <recommendedName>
        <fullName evidence="2">CHAT domain-containing protein</fullName>
    </recommendedName>
</protein>
<dbReference type="Pfam" id="PF12770">
    <property type="entry name" value="CHAT"/>
    <property type="match status" value="1"/>
</dbReference>
<evidence type="ECO:0000256" key="1">
    <source>
        <dbReference type="SAM" id="MobiDB-lite"/>
    </source>
</evidence>
<sequence length="1277" mass="144336">MKSNEEQLPSVDKKTTGIDNTRRPATSDSVPSGGDSKTGRRDNSKIHEMLDSCSPEHPDRQAAVKYIVEYMLDHYSEIIGKAMEEVPVSQDANKLKNPIPPDHIANKLLDKLTNDVEVAIAYYRELLNRAPPDHYYRPQCLEGLCSALVSRFSETREIEDLDEAILRQREELAIHISRGSNRSVSLNNLANMFSMRFEETDEMTDLDDAIKYHRESLSLRSPDHPHRYVALLGLGDVLKERFDLGGTIDDLEEAIPAYRELLSIWTTGHPNNSMALNRLASCLIVRYEQLGDTEDLKQSIAYLCESLRVCPGYHPEHSRCFDALATVISVRYNRFGEIKDLEEAMVLHKNALDLCPPGHPQRSMTLINFAISHKKRYERLGNMEDLEQAISYNREALTLVPFPTNERGKLLNNLANALQARYITLGSTKDLEESIIYFYDALNIYPEGDPERALPLNNIANAIHIRYELFGEPQDLEKLIMYRREALSLYPEHHIERAGALNHLASAIFLRFASFGSMEDLEECISINRTSMELSPADDDRCAALCNIVNALQTRYEHLGTAEDLDEAISYIEDGLRFESRGNLHLSVLLNTFGMVLQHRYRLVHNVDDLEYAIILYRKVLELQPPGHPLRFTSLNNISISLQGRYIRFGSPEDLEEAIQFLRESMACLTKSHTRYPFIINNLSEALARSSEKENMDEAVDLGRQALLMLSGGHPGRSRALLNLGDTLLSRFNLLNNMEDHDEAFTLYEQAAGTVTSPSFHCLFAAVRWMYRGNKYQHESVIRACKASLQLLHRSSMFQGNVESQHRFMIVANTRLPLSMISDAASFAINTGNLELAVEFLEQGRAILWSRVNNYKTTLEELRNIAGGIELADRLESINSQLNGIVFESKGGMIGKQDISFWNIFDAQMKNHRLLSEQREEIIGKIRKLRGFENFLQALPFKTLQLAAAEGPVIVINVGAFRCDAIIVLNDGSPILIPLPLLDEIEELTEQLNRHRFSRQIVSVLRNLWDLIVCPVVERLTKLGVPHKSRIWWCPTSDLCTLPIHAAGPYRPGEKNLPDIYLSSYTSTLTSLIRARENIAKSYEAPKLLVVGQLGPDLQSVQDEVDAIKEYKNDTSVLMGPEATPDTVLDGLKAHSWAHLACHGRLAKDNQLFRTHFELSGGELTLLDLIRAKIPNAEFAFLSACHSASGGVLTPDESIHLSAAMQFCGFRSVVGTLWEMADEDGPTIAKEFYNYMFRNETEINFRDSAAALYSAIRVMRKNKASPERWVMFVHTGA</sequence>
<reference evidence="3" key="1">
    <citation type="submission" date="2021-02" db="EMBL/GenBank/DDBJ databases">
        <title>Psilocybe cubensis genome.</title>
        <authorList>
            <person name="Mckernan K.J."/>
            <person name="Crawford S."/>
            <person name="Trippe A."/>
            <person name="Kane L.T."/>
            <person name="Mclaughlin S."/>
        </authorList>
    </citation>
    <scope>NUCLEOTIDE SEQUENCE [LARGE SCALE GENOMIC DNA]</scope>
    <source>
        <strain evidence="3">MGC-MH-2018</strain>
    </source>
</reference>
<feature type="region of interest" description="Disordered" evidence="1">
    <location>
        <begin position="1"/>
        <end position="43"/>
    </location>
</feature>
<dbReference type="PANTHER" id="PTHR19959:SF119">
    <property type="entry name" value="FUNGAL LIPASE-LIKE DOMAIN-CONTAINING PROTEIN"/>
    <property type="match status" value="1"/>
</dbReference>
<comment type="caution">
    <text evidence="3">The sequence shown here is derived from an EMBL/GenBank/DDBJ whole genome shotgun (WGS) entry which is preliminary data.</text>
</comment>
<dbReference type="Pfam" id="PF13374">
    <property type="entry name" value="TPR_10"/>
    <property type="match status" value="1"/>
</dbReference>
<feature type="domain" description="CHAT" evidence="2">
    <location>
        <begin position="1004"/>
        <end position="1276"/>
    </location>
</feature>
<evidence type="ECO:0000313" key="3">
    <source>
        <dbReference type="EMBL" id="KAG5165412.1"/>
    </source>
</evidence>
<proteinExistence type="predicted"/>
<dbReference type="InterPro" id="IPR011990">
    <property type="entry name" value="TPR-like_helical_dom_sf"/>
</dbReference>
<name>A0A8H7XQX8_PSICU</name>
<dbReference type="EMBL" id="JAFIQS010000009">
    <property type="protein sequence ID" value="KAG5165412.1"/>
    <property type="molecule type" value="Genomic_DNA"/>
</dbReference>
<feature type="compositionally biased region" description="Basic and acidic residues" evidence="1">
    <location>
        <begin position="11"/>
        <end position="22"/>
    </location>
</feature>
<dbReference type="InterPro" id="IPR024983">
    <property type="entry name" value="CHAT_dom"/>
</dbReference>